<evidence type="ECO:0000256" key="4">
    <source>
        <dbReference type="ARBA" id="ARBA00023163"/>
    </source>
</evidence>
<keyword evidence="10" id="KW-1185">Reference proteome</keyword>
<dbReference type="SMART" id="SM00338">
    <property type="entry name" value="BRLZ"/>
    <property type="match status" value="1"/>
</dbReference>
<dbReference type="SUPFAM" id="SSF57959">
    <property type="entry name" value="Leucine zipper domain"/>
    <property type="match status" value="1"/>
</dbReference>
<evidence type="ECO:0000256" key="2">
    <source>
        <dbReference type="ARBA" id="ARBA00023015"/>
    </source>
</evidence>
<evidence type="ECO:0000313" key="9">
    <source>
        <dbReference type="EMBL" id="KAK8483294.1"/>
    </source>
</evidence>
<feature type="compositionally biased region" description="Low complexity" evidence="7">
    <location>
        <begin position="83"/>
        <end position="98"/>
    </location>
</feature>
<dbReference type="CDD" id="cd14703">
    <property type="entry name" value="bZIP_plant_RF2"/>
    <property type="match status" value="1"/>
</dbReference>
<dbReference type="Gene3D" id="1.20.5.170">
    <property type="match status" value="1"/>
</dbReference>
<accession>A0ABR1ZRG5</accession>
<dbReference type="EMBL" id="JBBPBM010001568">
    <property type="protein sequence ID" value="KAK8483294.1"/>
    <property type="molecule type" value="Genomic_DNA"/>
</dbReference>
<dbReference type="InterPro" id="IPR046347">
    <property type="entry name" value="bZIP_sf"/>
</dbReference>
<dbReference type="Proteomes" id="UP001472677">
    <property type="component" value="Unassembled WGS sequence"/>
</dbReference>
<evidence type="ECO:0000313" key="10">
    <source>
        <dbReference type="Proteomes" id="UP001472677"/>
    </source>
</evidence>
<dbReference type="PANTHER" id="PTHR13690:SF105">
    <property type="entry name" value="TRANSCRIPTION FACTOR POSF21-RELATED"/>
    <property type="match status" value="1"/>
</dbReference>
<protein>
    <recommendedName>
        <fullName evidence="8">BZIP domain-containing protein</fullName>
    </recommendedName>
</protein>
<evidence type="ECO:0000256" key="3">
    <source>
        <dbReference type="ARBA" id="ARBA00023125"/>
    </source>
</evidence>
<feature type="domain" description="BZIP" evidence="8">
    <location>
        <begin position="336"/>
        <end position="399"/>
    </location>
</feature>
<evidence type="ECO:0000259" key="8">
    <source>
        <dbReference type="PROSITE" id="PS50217"/>
    </source>
</evidence>
<evidence type="ECO:0000256" key="5">
    <source>
        <dbReference type="ARBA" id="ARBA00023242"/>
    </source>
</evidence>
<dbReference type="InterPro" id="IPR004827">
    <property type="entry name" value="bZIP"/>
</dbReference>
<dbReference type="PROSITE" id="PS50217">
    <property type="entry name" value="BZIP"/>
    <property type="match status" value="1"/>
</dbReference>
<feature type="region of interest" description="Disordered" evidence="7">
    <location>
        <begin position="222"/>
        <end position="248"/>
    </location>
</feature>
<feature type="coiled-coil region" evidence="6">
    <location>
        <begin position="361"/>
        <end position="437"/>
    </location>
</feature>
<name>A0ABR1ZRG5_9ROSI</name>
<organism evidence="9 10">
    <name type="scientific">Hibiscus sabdariffa</name>
    <name type="common">roselle</name>
    <dbReference type="NCBI Taxonomy" id="183260"/>
    <lineage>
        <taxon>Eukaryota</taxon>
        <taxon>Viridiplantae</taxon>
        <taxon>Streptophyta</taxon>
        <taxon>Embryophyta</taxon>
        <taxon>Tracheophyta</taxon>
        <taxon>Spermatophyta</taxon>
        <taxon>Magnoliopsida</taxon>
        <taxon>eudicotyledons</taxon>
        <taxon>Gunneridae</taxon>
        <taxon>Pentapetalae</taxon>
        <taxon>rosids</taxon>
        <taxon>malvids</taxon>
        <taxon>Malvales</taxon>
        <taxon>Malvaceae</taxon>
        <taxon>Malvoideae</taxon>
        <taxon>Hibiscus</taxon>
    </lineage>
</organism>
<dbReference type="InterPro" id="IPR044759">
    <property type="entry name" value="bZIP_RF2"/>
</dbReference>
<feature type="compositionally biased region" description="Polar residues" evidence="7">
    <location>
        <begin position="1"/>
        <end position="26"/>
    </location>
</feature>
<feature type="region of interest" description="Disordered" evidence="7">
    <location>
        <begin position="1"/>
        <end position="98"/>
    </location>
</feature>
<gene>
    <name evidence="9" type="ORF">V6N12_066966</name>
</gene>
<comment type="subcellular location">
    <subcellularLocation>
        <location evidence="1">Nucleus</location>
    </subcellularLocation>
</comment>
<evidence type="ECO:0000256" key="7">
    <source>
        <dbReference type="SAM" id="MobiDB-lite"/>
    </source>
</evidence>
<feature type="compositionally biased region" description="Basic and acidic residues" evidence="7">
    <location>
        <begin position="224"/>
        <end position="233"/>
    </location>
</feature>
<evidence type="ECO:0000256" key="6">
    <source>
        <dbReference type="SAM" id="Coils"/>
    </source>
</evidence>
<keyword evidence="4" id="KW-0804">Transcription</keyword>
<keyword evidence="5" id="KW-0539">Nucleus</keyword>
<feature type="region of interest" description="Disordered" evidence="7">
    <location>
        <begin position="450"/>
        <end position="491"/>
    </location>
</feature>
<proteinExistence type="predicted"/>
<dbReference type="PANTHER" id="PTHR13690">
    <property type="entry name" value="TRANSCRIPTION FACTOR POSF21-RELATED"/>
    <property type="match status" value="1"/>
</dbReference>
<sequence>MEGSSNSRTNMQKLQSPPSNSTSKPRNNLDIPIFNASQMASPPPYMRLSSENSSNKRSRIPYPSHPNNPTVSLPCPPRIIGYSPSSQHGSPSHSRSLSQPAFFSPWIDPCVSSLPDPAYNGISMENMVLHSIIRPSLPSPVGRGCNQFCAGHSSSVPPCRGHRRSCGDFPLGSSAIIQSLPQMSSIGNLGVEEPIQSRKRELADDLFNAYMSLENIETLNSCGTEDKDLDSRGSGKKTYGGESSENEVESSVNGHHINMHGQGMSFGVSIEKKEGVRRTAAGDIAPTLFKGNLQFYDESRKRNRGVRRSTGSSEFNEAEIKKIMENDNLAEIASVDPKRAKRILANRQSAARSKERKILYIAELEHKLQTLQMEATTLSAQLTMLERDSFGLTSQNNELKFRLQAMEKQAQLKDALNEALAAEVRRLELAAAELSGEARISNSMDQQLSINRTRSQSHPQQLNVHQTQHRKQQQRLQNQQQSGEPTGNESK</sequence>
<keyword evidence="6" id="KW-0175">Coiled coil</keyword>
<keyword evidence="3" id="KW-0238">DNA-binding</keyword>
<feature type="compositionally biased region" description="Polar residues" evidence="7">
    <location>
        <begin position="450"/>
        <end position="465"/>
    </location>
</feature>
<dbReference type="Pfam" id="PF07716">
    <property type="entry name" value="bZIP_2"/>
    <property type="match status" value="1"/>
</dbReference>
<comment type="caution">
    <text evidence="9">The sequence shown here is derived from an EMBL/GenBank/DDBJ whole genome shotgun (WGS) entry which is preliminary data.</text>
</comment>
<evidence type="ECO:0000256" key="1">
    <source>
        <dbReference type="ARBA" id="ARBA00004123"/>
    </source>
</evidence>
<keyword evidence="2" id="KW-0805">Transcription regulation</keyword>
<feature type="compositionally biased region" description="Polar residues" evidence="7">
    <location>
        <begin position="482"/>
        <end position="491"/>
    </location>
</feature>
<reference evidence="9 10" key="1">
    <citation type="journal article" date="2024" name="G3 (Bethesda)">
        <title>Genome assembly of Hibiscus sabdariffa L. provides insights into metabolisms of medicinal natural products.</title>
        <authorList>
            <person name="Kim T."/>
        </authorList>
    </citation>
    <scope>NUCLEOTIDE SEQUENCE [LARGE SCALE GENOMIC DNA]</scope>
    <source>
        <strain evidence="9">TK-2024</strain>
        <tissue evidence="9">Old leaves</tissue>
    </source>
</reference>